<proteinExistence type="inferred from homology"/>
<dbReference type="PANTHER" id="PTHR44167:SF24">
    <property type="entry name" value="SERINE_THREONINE-PROTEIN KINASE CHK2"/>
    <property type="match status" value="1"/>
</dbReference>
<accession>A0AA36J730</accession>
<dbReference type="Proteomes" id="UP001178507">
    <property type="component" value="Unassembled WGS sequence"/>
</dbReference>
<evidence type="ECO:0000259" key="4">
    <source>
        <dbReference type="PROSITE" id="PS50011"/>
    </source>
</evidence>
<feature type="compositionally biased region" description="Polar residues" evidence="3">
    <location>
        <begin position="93"/>
        <end position="106"/>
    </location>
</feature>
<reference evidence="6" key="1">
    <citation type="submission" date="2023-08" db="EMBL/GenBank/DDBJ databases">
        <authorList>
            <person name="Chen Y."/>
            <person name="Shah S."/>
            <person name="Dougan E. K."/>
            <person name="Thang M."/>
            <person name="Chan C."/>
        </authorList>
    </citation>
    <scope>NUCLEOTIDE SEQUENCE</scope>
</reference>
<dbReference type="SMART" id="SM00220">
    <property type="entry name" value="S_TKc"/>
    <property type="match status" value="1"/>
</dbReference>
<dbReference type="Pfam" id="PF00069">
    <property type="entry name" value="Pkinase"/>
    <property type="match status" value="1"/>
</dbReference>
<dbReference type="SUPFAM" id="SSF56112">
    <property type="entry name" value="Protein kinase-like (PK-like)"/>
    <property type="match status" value="1"/>
</dbReference>
<comment type="similarity">
    <text evidence="2">Belongs to the protein kinase superfamily. Ser/Thr protein kinase family. CDPK subfamily.</text>
</comment>
<dbReference type="Gene3D" id="1.10.510.10">
    <property type="entry name" value="Transferase(Phosphotransferase) domain 1"/>
    <property type="match status" value="1"/>
</dbReference>
<feature type="domain" description="EF-hand" evidence="5">
    <location>
        <begin position="172"/>
        <end position="207"/>
    </location>
</feature>
<keyword evidence="7" id="KW-1185">Reference proteome</keyword>
<dbReference type="InterPro" id="IPR008271">
    <property type="entry name" value="Ser/Thr_kinase_AS"/>
</dbReference>
<gene>
    <name evidence="6" type="ORF">EVOR1521_LOCUS23648</name>
</gene>
<evidence type="ECO:0000259" key="5">
    <source>
        <dbReference type="PROSITE" id="PS50222"/>
    </source>
</evidence>
<feature type="region of interest" description="Disordered" evidence="3">
    <location>
        <begin position="87"/>
        <end position="112"/>
    </location>
</feature>
<dbReference type="PROSITE" id="PS50011">
    <property type="entry name" value="PROTEIN_KINASE_DOM"/>
    <property type="match status" value="1"/>
</dbReference>
<organism evidence="6 7">
    <name type="scientific">Effrenium voratum</name>
    <dbReference type="NCBI Taxonomy" id="2562239"/>
    <lineage>
        <taxon>Eukaryota</taxon>
        <taxon>Sar</taxon>
        <taxon>Alveolata</taxon>
        <taxon>Dinophyceae</taxon>
        <taxon>Suessiales</taxon>
        <taxon>Symbiodiniaceae</taxon>
        <taxon>Effrenium</taxon>
    </lineage>
</organism>
<dbReference type="Gene3D" id="3.30.200.20">
    <property type="entry name" value="Phosphorylase Kinase, domain 1"/>
    <property type="match status" value="1"/>
</dbReference>
<sequence length="569" mass="62772">MAFVAQPRPMMVGGYQPAMMQGQSQFPQMAYAAPPPRLASACPPAPVLINPRPLAAQPAPMRPPQGNFGVARPLQVSPCQCQINPAAIPRSPSGPQVQPARGNTVTAPVGKSAKDQKAINTITDLLKNDRTALKRNVVQCFKRVEEDDDCVDCDGLTQICEALANDLDLPLKAFGDLKNNFLCFDFDGSGMLEVNEVYKVVKHQLRQYRKLLGGETLVVNMPFRTLQQAGYTVYKELGRGSQGVAKLAKDPAGREFCVKCLKKDTMCASGIEELQEEFQTLQLLAHDNIAQVFEIFQDGQFYYMVGEPYHGGDFMTLTPRAKEQGVSMTEDWWRGIFRQCAEAVEFMHEQSMMHCDLKEPNIMIKTRDFRNPEVVIIDFGICRAMVTASNGMPGGTPGYMPPETIQQRKWFPRGDVFCLGVTFIQVLLDKSPPTGPRTTATPGGIFVEGCQTIQDIFNATLTRKPPLEMMPPPLADLTDLLAAMLDKDVRKRPTASQVLGLQWFEGALSPNSRKMRSRNDWATVGITKSFLARPSVADEGANPAMKALRELQRSLGGTNEGAKTYGRSS</sequence>
<dbReference type="PROSITE" id="PS50222">
    <property type="entry name" value="EF_HAND_2"/>
    <property type="match status" value="1"/>
</dbReference>
<evidence type="ECO:0000313" key="7">
    <source>
        <dbReference type="Proteomes" id="UP001178507"/>
    </source>
</evidence>
<dbReference type="InterPro" id="IPR018247">
    <property type="entry name" value="EF_Hand_1_Ca_BS"/>
</dbReference>
<dbReference type="GO" id="GO:0004672">
    <property type="term" value="F:protein kinase activity"/>
    <property type="evidence" value="ECO:0007669"/>
    <property type="project" value="InterPro"/>
</dbReference>
<evidence type="ECO:0008006" key="8">
    <source>
        <dbReference type="Google" id="ProtNLM"/>
    </source>
</evidence>
<dbReference type="GO" id="GO:0005524">
    <property type="term" value="F:ATP binding"/>
    <property type="evidence" value="ECO:0007669"/>
    <property type="project" value="InterPro"/>
</dbReference>
<dbReference type="InterPro" id="IPR000719">
    <property type="entry name" value="Prot_kinase_dom"/>
</dbReference>
<evidence type="ECO:0000256" key="2">
    <source>
        <dbReference type="ARBA" id="ARBA00024334"/>
    </source>
</evidence>
<dbReference type="InterPro" id="IPR002048">
    <property type="entry name" value="EF_hand_dom"/>
</dbReference>
<dbReference type="GO" id="GO:0005509">
    <property type="term" value="F:calcium ion binding"/>
    <property type="evidence" value="ECO:0007669"/>
    <property type="project" value="InterPro"/>
</dbReference>
<dbReference type="CDD" id="cd00180">
    <property type="entry name" value="PKc"/>
    <property type="match status" value="1"/>
</dbReference>
<dbReference type="EMBL" id="CAUJNA010003366">
    <property type="protein sequence ID" value="CAJ1400272.1"/>
    <property type="molecule type" value="Genomic_DNA"/>
</dbReference>
<keyword evidence="1" id="KW-0106">Calcium</keyword>
<evidence type="ECO:0000256" key="1">
    <source>
        <dbReference type="ARBA" id="ARBA00022837"/>
    </source>
</evidence>
<evidence type="ECO:0000256" key="3">
    <source>
        <dbReference type="SAM" id="MobiDB-lite"/>
    </source>
</evidence>
<evidence type="ECO:0000313" key="6">
    <source>
        <dbReference type="EMBL" id="CAJ1400272.1"/>
    </source>
</evidence>
<protein>
    <recommendedName>
        <fullName evidence="8">Protein kinase domain-containing protein</fullName>
    </recommendedName>
</protein>
<dbReference type="PROSITE" id="PS00018">
    <property type="entry name" value="EF_HAND_1"/>
    <property type="match status" value="1"/>
</dbReference>
<dbReference type="SUPFAM" id="SSF47473">
    <property type="entry name" value="EF-hand"/>
    <property type="match status" value="1"/>
</dbReference>
<name>A0AA36J730_9DINO</name>
<dbReference type="InterPro" id="IPR011992">
    <property type="entry name" value="EF-hand-dom_pair"/>
</dbReference>
<dbReference type="PROSITE" id="PS00108">
    <property type="entry name" value="PROTEIN_KINASE_ST"/>
    <property type="match status" value="1"/>
</dbReference>
<dbReference type="PANTHER" id="PTHR44167">
    <property type="entry name" value="OVARIAN-SPECIFIC SERINE/THREONINE-PROTEIN KINASE LOK-RELATED"/>
    <property type="match status" value="1"/>
</dbReference>
<dbReference type="AlphaFoldDB" id="A0AA36J730"/>
<feature type="domain" description="Protein kinase" evidence="4">
    <location>
        <begin position="231"/>
        <end position="504"/>
    </location>
</feature>
<comment type="caution">
    <text evidence="6">The sequence shown here is derived from an EMBL/GenBank/DDBJ whole genome shotgun (WGS) entry which is preliminary data.</text>
</comment>
<dbReference type="InterPro" id="IPR011009">
    <property type="entry name" value="Kinase-like_dom_sf"/>
</dbReference>